<dbReference type="Gene3D" id="2.40.50.140">
    <property type="entry name" value="Nucleic acid-binding proteins"/>
    <property type="match status" value="3"/>
</dbReference>
<protein>
    <recommendedName>
        <fullName evidence="1">Replication factor A C-terminal domain-containing protein</fullName>
    </recommendedName>
</protein>
<dbReference type="Proteomes" id="UP001157418">
    <property type="component" value="Unassembled WGS sequence"/>
</dbReference>
<dbReference type="InterPro" id="IPR012340">
    <property type="entry name" value="NA-bd_OB-fold"/>
</dbReference>
<dbReference type="EMBL" id="CAKMRJ010005412">
    <property type="protein sequence ID" value="CAH1440405.1"/>
    <property type="molecule type" value="Genomic_DNA"/>
</dbReference>
<organism evidence="2 3">
    <name type="scientific">Lactuca virosa</name>
    <dbReference type="NCBI Taxonomy" id="75947"/>
    <lineage>
        <taxon>Eukaryota</taxon>
        <taxon>Viridiplantae</taxon>
        <taxon>Streptophyta</taxon>
        <taxon>Embryophyta</taxon>
        <taxon>Tracheophyta</taxon>
        <taxon>Spermatophyta</taxon>
        <taxon>Magnoliopsida</taxon>
        <taxon>eudicotyledons</taxon>
        <taxon>Gunneridae</taxon>
        <taxon>Pentapetalae</taxon>
        <taxon>asterids</taxon>
        <taxon>campanulids</taxon>
        <taxon>Asterales</taxon>
        <taxon>Asteraceae</taxon>
        <taxon>Cichorioideae</taxon>
        <taxon>Cichorieae</taxon>
        <taxon>Lactucinae</taxon>
        <taxon>Lactuca</taxon>
    </lineage>
</organism>
<sequence>MPLPGKSTSTYSVITLCFKESNAASYSSRSQTNYHHRHTAASTSTYTPLARSVLCTSSSISSLNFYVSSQLPPSSHLPPPARHLLELFSALKKKHGNKLGLKFPCYSIESVSEFYVRMIENHEQKLGLKFPWGHKRSKQDSGLNGAPKTARQRFLILLSVALVLFPTFGFQKDSTKMDTSMVANLNPGDGDKPIEIKVIRKWLSYGKKAECCYIFLDKSGDAIEACGCLGDKGYFDSIIKMDGCYSVSNYVCDNANTFFVTVPHKTKIKLARAAKFEEIRDDGFPVYYFNFLAYGQLGARLDNHKTLTNYIGRVENVYEVVRTQGNAILKLKLENLSGTMIETTFWDEAANSFDKEAIEALPSPVIVAITSMKVTQYLGNLQLTATPASYIYINPTIPEAAAMAAEFVERHNQNPVLKIQYQKSKDVEVEKKRNRFPLVDLLSQNPNRYAGAQFTCKASLVSIDASKGWFYKACHECRKKLQKKGNTLACEDHDQVAKPNDLFFITAHIADETAQAKIVFFDAAARMLFQTDCNTLIDHHGYTDPYTLPAPLTILIGQPKIIQFRFARLCRPGAKDFVADAVF</sequence>
<reference evidence="2 3" key="1">
    <citation type="submission" date="2022-01" db="EMBL/GenBank/DDBJ databases">
        <authorList>
            <person name="Xiong W."/>
            <person name="Schranz E."/>
        </authorList>
    </citation>
    <scope>NUCLEOTIDE SEQUENCE [LARGE SCALE GENOMIC DNA]</scope>
</reference>
<feature type="domain" description="Replication factor A C-terminal" evidence="1">
    <location>
        <begin position="454"/>
        <end position="538"/>
    </location>
</feature>
<dbReference type="PANTHER" id="PTHR47165">
    <property type="entry name" value="OS03G0429900 PROTEIN"/>
    <property type="match status" value="1"/>
</dbReference>
<dbReference type="CDD" id="cd04481">
    <property type="entry name" value="RPA1_DBD_B_like"/>
    <property type="match status" value="1"/>
</dbReference>
<gene>
    <name evidence="2" type="ORF">LVIROSA_LOCUS26543</name>
</gene>
<evidence type="ECO:0000259" key="1">
    <source>
        <dbReference type="Pfam" id="PF08646"/>
    </source>
</evidence>
<name>A0AAU9NRF1_9ASTR</name>
<keyword evidence="3" id="KW-1185">Reference proteome</keyword>
<dbReference type="Pfam" id="PF08646">
    <property type="entry name" value="Rep_fac-A_C"/>
    <property type="match status" value="1"/>
</dbReference>
<dbReference type="SUPFAM" id="SSF50249">
    <property type="entry name" value="Nucleic acid-binding proteins"/>
    <property type="match status" value="2"/>
</dbReference>
<comment type="caution">
    <text evidence="2">The sequence shown here is derived from an EMBL/GenBank/DDBJ whole genome shotgun (WGS) entry which is preliminary data.</text>
</comment>
<dbReference type="InterPro" id="IPR013955">
    <property type="entry name" value="Rep_factor-A_C"/>
</dbReference>
<evidence type="ECO:0000313" key="2">
    <source>
        <dbReference type="EMBL" id="CAH1440405.1"/>
    </source>
</evidence>
<dbReference type="PANTHER" id="PTHR47165:SF4">
    <property type="entry name" value="OS03G0429900 PROTEIN"/>
    <property type="match status" value="1"/>
</dbReference>
<evidence type="ECO:0000313" key="3">
    <source>
        <dbReference type="Proteomes" id="UP001157418"/>
    </source>
</evidence>
<proteinExistence type="predicted"/>
<accession>A0AAU9NRF1</accession>
<dbReference type="AlphaFoldDB" id="A0AAU9NRF1"/>